<evidence type="ECO:0000313" key="2">
    <source>
        <dbReference type="EMBL" id="SMR48459.1"/>
    </source>
</evidence>
<evidence type="ECO:0000313" key="3">
    <source>
        <dbReference type="Proteomes" id="UP000245764"/>
    </source>
</evidence>
<name>A0A2H1G4J1_ZYMTR</name>
<feature type="compositionally biased region" description="Polar residues" evidence="1">
    <location>
        <begin position="8"/>
        <end position="17"/>
    </location>
</feature>
<dbReference type="EMBL" id="LT854255">
    <property type="protein sequence ID" value="SMR48459.1"/>
    <property type="molecule type" value="Genomic_DNA"/>
</dbReference>
<feature type="region of interest" description="Disordered" evidence="1">
    <location>
        <begin position="1"/>
        <end position="21"/>
    </location>
</feature>
<evidence type="ECO:0000256" key="1">
    <source>
        <dbReference type="SAM" id="MobiDB-lite"/>
    </source>
</evidence>
<organism evidence="2 3">
    <name type="scientific">Zymoseptoria tritici ST99CH_1E4</name>
    <dbReference type="NCBI Taxonomy" id="1276532"/>
    <lineage>
        <taxon>Eukaryota</taxon>
        <taxon>Fungi</taxon>
        <taxon>Dikarya</taxon>
        <taxon>Ascomycota</taxon>
        <taxon>Pezizomycotina</taxon>
        <taxon>Dothideomycetes</taxon>
        <taxon>Dothideomycetidae</taxon>
        <taxon>Mycosphaerellales</taxon>
        <taxon>Mycosphaerellaceae</taxon>
        <taxon>Zymoseptoria</taxon>
    </lineage>
</organism>
<dbReference type="AlphaFoldDB" id="A0A2H1G4J1"/>
<gene>
    <name evidence="2" type="ORF">ZT1E4_G3849</name>
</gene>
<accession>A0A2H1G4J1</accession>
<proteinExistence type="predicted"/>
<dbReference type="Proteomes" id="UP000245764">
    <property type="component" value="Chromosome 3"/>
</dbReference>
<reference evidence="3" key="1">
    <citation type="submission" date="2017-05" db="EMBL/GenBank/DDBJ databases">
        <authorList>
            <person name="Song R."/>
            <person name="Chenine A.L."/>
            <person name="Ruprecht R.M."/>
        </authorList>
    </citation>
    <scope>NUCLEOTIDE SEQUENCE [LARGE SCALE GENOMIC DNA]</scope>
</reference>
<protein>
    <submittedName>
        <fullName evidence="2">Uncharacterized protein</fullName>
    </submittedName>
</protein>
<sequence length="244" mass="26940">MAAVNTHGAMNQPQKNDTPVAAAMKPGDALLSRADINNINTFNRAPSGNILPEQRFILVATDRVKSRNGNEVSVNVGARLKRVSDQNGFGDHSDIHYAYLVNTDNFEPLMDPPIPTNNTKHMIKQIETPNLTWVDRYKAPSGTYLSCTRPEFHRYTIHSREVAIRNDWEQVFRLDDGTIKTEAIREGGGQRSENGKAAAKVAIQLSCFASALDKGDALALEQGGVRRLVVTRSNDLEVVGLLFL</sequence>